<dbReference type="SUPFAM" id="SSF49785">
    <property type="entry name" value="Galactose-binding domain-like"/>
    <property type="match status" value="1"/>
</dbReference>
<dbReference type="InterPro" id="IPR000421">
    <property type="entry name" value="FA58C"/>
</dbReference>
<dbReference type="PROSITE" id="PS50022">
    <property type="entry name" value="FA58C_3"/>
    <property type="match status" value="1"/>
</dbReference>
<dbReference type="InterPro" id="IPR032164">
    <property type="entry name" value="DUF5000"/>
</dbReference>
<evidence type="ECO:0000313" key="2">
    <source>
        <dbReference type="EMBL" id="TCD00076.1"/>
    </source>
</evidence>
<feature type="domain" description="F5/8 type C" evidence="1">
    <location>
        <begin position="267"/>
        <end position="404"/>
    </location>
</feature>
<evidence type="ECO:0000259" key="1">
    <source>
        <dbReference type="PROSITE" id="PS50022"/>
    </source>
</evidence>
<dbReference type="AlphaFoldDB" id="A0A4R0NHX6"/>
<dbReference type="Proteomes" id="UP000293347">
    <property type="component" value="Unassembled WGS sequence"/>
</dbReference>
<dbReference type="InterPro" id="IPR008979">
    <property type="entry name" value="Galactose-bd-like_sf"/>
</dbReference>
<gene>
    <name evidence="2" type="ORF">EZ437_15265</name>
</gene>
<organism evidence="2 3">
    <name type="scientific">Pedobacter psychroterrae</name>
    <dbReference type="NCBI Taxonomy" id="2530453"/>
    <lineage>
        <taxon>Bacteria</taxon>
        <taxon>Pseudomonadati</taxon>
        <taxon>Bacteroidota</taxon>
        <taxon>Sphingobacteriia</taxon>
        <taxon>Sphingobacteriales</taxon>
        <taxon>Sphingobacteriaceae</taxon>
        <taxon>Pedobacter</taxon>
    </lineage>
</organism>
<dbReference type="PROSITE" id="PS51257">
    <property type="entry name" value="PROKAR_LIPOPROTEIN"/>
    <property type="match status" value="1"/>
</dbReference>
<sequence>MTKMKTTINVAVISCICLAVLGCKKYNEDYKDYLDNKEITYPGLATKVGYHAGNLRTVLFWNPSPDPSVKSYLITWNNGVDSMVVNATSNDPAVKMSVSVPGLMEYVYSFKIVARDAAGNKSVGQELNNVRVYGPAFAASLTNRPHDPSTPFEFNSDGSLKLNFTKADSTNYSTVIKYTNVSGATEERVLLSDAMSINIPNYKLGTAVQYKSSFKPERTAADAFFVNSYSEFPEIFRIVEMDKSKFQALSFPTDIRSEYGWELRYLWDNKKEESQGAGFHTGGSGMPQWFGIDLGAQTTLNSFRLWQRSSALYNVGNLKRFEVWGSNNPNTDGSWESWTKLTTFNSFKPSGQPAGQNSAADIAFAAAGEQFTFPAGLPNYRYVRFKVLETWGVQGYMHLMELTFYKKE</sequence>
<protein>
    <recommendedName>
        <fullName evidence="1">F5/8 type C domain-containing protein</fullName>
    </recommendedName>
</protein>
<reference evidence="2 3" key="1">
    <citation type="submission" date="2019-02" db="EMBL/GenBank/DDBJ databases">
        <title>Pedobacter sp. RP-1-14 sp. nov., isolated from Arctic soil.</title>
        <authorList>
            <person name="Dahal R.H."/>
        </authorList>
    </citation>
    <scope>NUCLEOTIDE SEQUENCE [LARGE SCALE GENOMIC DNA]</scope>
    <source>
        <strain evidence="2 3">RP-1-14</strain>
    </source>
</reference>
<keyword evidence="3" id="KW-1185">Reference proteome</keyword>
<dbReference type="OrthoDB" id="1043438at2"/>
<comment type="caution">
    <text evidence="2">The sequence shown here is derived from an EMBL/GenBank/DDBJ whole genome shotgun (WGS) entry which is preliminary data.</text>
</comment>
<dbReference type="Gene3D" id="2.60.120.260">
    <property type="entry name" value="Galactose-binding domain-like"/>
    <property type="match status" value="1"/>
</dbReference>
<dbReference type="InterPro" id="IPR013783">
    <property type="entry name" value="Ig-like_fold"/>
</dbReference>
<name>A0A4R0NHX6_9SPHI</name>
<proteinExistence type="predicted"/>
<dbReference type="EMBL" id="SJSL01000004">
    <property type="protein sequence ID" value="TCD00076.1"/>
    <property type="molecule type" value="Genomic_DNA"/>
</dbReference>
<accession>A0A4R0NHX6</accession>
<dbReference type="Pfam" id="PF16389">
    <property type="entry name" value="DUF4998"/>
    <property type="match status" value="1"/>
</dbReference>
<dbReference type="Gene3D" id="2.60.40.10">
    <property type="entry name" value="Immunoglobulins"/>
    <property type="match status" value="1"/>
</dbReference>
<dbReference type="Pfam" id="PF16391">
    <property type="entry name" value="DUF5000"/>
    <property type="match status" value="1"/>
</dbReference>
<evidence type="ECO:0000313" key="3">
    <source>
        <dbReference type="Proteomes" id="UP000293347"/>
    </source>
</evidence>